<evidence type="ECO:0000313" key="2">
    <source>
        <dbReference type="EMBL" id="CAE7856578.1"/>
    </source>
</evidence>
<comment type="caution">
    <text evidence="2">The sequence shown here is derived from an EMBL/GenBank/DDBJ whole genome shotgun (WGS) entry which is preliminary data.</text>
</comment>
<evidence type="ECO:0000313" key="3">
    <source>
        <dbReference type="Proteomes" id="UP000601435"/>
    </source>
</evidence>
<name>A0A813AA61_9DINO</name>
<feature type="compositionally biased region" description="Basic and acidic residues" evidence="1">
    <location>
        <begin position="50"/>
        <end position="63"/>
    </location>
</feature>
<reference evidence="2" key="1">
    <citation type="submission" date="2021-02" db="EMBL/GenBank/DDBJ databases">
        <authorList>
            <person name="Dougan E. K."/>
            <person name="Rhodes N."/>
            <person name="Thang M."/>
            <person name="Chan C."/>
        </authorList>
    </citation>
    <scope>NUCLEOTIDE SEQUENCE</scope>
</reference>
<proteinExistence type="predicted"/>
<feature type="region of interest" description="Disordered" evidence="1">
    <location>
        <begin position="23"/>
        <end position="66"/>
    </location>
</feature>
<evidence type="ECO:0000256" key="1">
    <source>
        <dbReference type="SAM" id="MobiDB-lite"/>
    </source>
</evidence>
<accession>A0A813AA61</accession>
<dbReference type="AlphaFoldDB" id="A0A813AA61"/>
<gene>
    <name evidence="2" type="ORF">SNEC2469_LOCUS26932</name>
</gene>
<dbReference type="EMBL" id="CAJNJA010055831">
    <property type="protein sequence ID" value="CAE7856578.1"/>
    <property type="molecule type" value="Genomic_DNA"/>
</dbReference>
<organism evidence="2 3">
    <name type="scientific">Symbiodinium necroappetens</name>
    <dbReference type="NCBI Taxonomy" id="1628268"/>
    <lineage>
        <taxon>Eukaryota</taxon>
        <taxon>Sar</taxon>
        <taxon>Alveolata</taxon>
        <taxon>Dinophyceae</taxon>
        <taxon>Suessiales</taxon>
        <taxon>Symbiodiniaceae</taxon>
        <taxon>Symbiodinium</taxon>
    </lineage>
</organism>
<dbReference type="Proteomes" id="UP000601435">
    <property type="component" value="Unassembled WGS sequence"/>
</dbReference>
<protein>
    <submittedName>
        <fullName evidence="2">Uncharacterized protein</fullName>
    </submittedName>
</protein>
<dbReference type="OrthoDB" id="10476753at2759"/>
<keyword evidence="3" id="KW-1185">Reference proteome</keyword>
<sequence length="149" mass="17350">MNPVASGRLVSKSRPTWQVQRRMSRAAEGWGTANFTGERGNKRRRKRLQDRKEGNSDHFDRGPRRIPPYIHRKQGFVGNWTDVEDAWLETRQIATPTCMISRASCAHEQTWQDTKLVKEVATLLRSEYPELLQSNWVPRSVVTTIDFIR</sequence>